<dbReference type="AlphaFoldDB" id="A0A1H8JUB4"/>
<dbReference type="Pfam" id="PF00589">
    <property type="entry name" value="Phage_integrase"/>
    <property type="match status" value="1"/>
</dbReference>
<dbReference type="SUPFAM" id="SSF56349">
    <property type="entry name" value="DNA breaking-rejoining enzymes"/>
    <property type="match status" value="1"/>
</dbReference>
<keyword evidence="3 5" id="KW-0238">DNA-binding</keyword>
<evidence type="ECO:0000256" key="4">
    <source>
        <dbReference type="ARBA" id="ARBA00023172"/>
    </source>
</evidence>
<dbReference type="GO" id="GO:0015074">
    <property type="term" value="P:DNA integration"/>
    <property type="evidence" value="ECO:0007669"/>
    <property type="project" value="UniProtKB-KW"/>
</dbReference>
<keyword evidence="2" id="KW-0229">DNA integration</keyword>
<dbReference type="CDD" id="cd00801">
    <property type="entry name" value="INT_P4_C"/>
    <property type="match status" value="1"/>
</dbReference>
<accession>A0A1H8JUB4</accession>
<evidence type="ECO:0000256" key="5">
    <source>
        <dbReference type="PROSITE-ProRule" id="PRU01248"/>
    </source>
</evidence>
<evidence type="ECO:0000256" key="1">
    <source>
        <dbReference type="ARBA" id="ARBA00008857"/>
    </source>
</evidence>
<dbReference type="EMBL" id="FOBO01000037">
    <property type="protein sequence ID" value="SEN84095.1"/>
    <property type="molecule type" value="Genomic_DNA"/>
</dbReference>
<evidence type="ECO:0000313" key="8">
    <source>
        <dbReference type="EMBL" id="SEN84095.1"/>
    </source>
</evidence>
<dbReference type="Gene3D" id="1.10.443.10">
    <property type="entry name" value="Intergrase catalytic core"/>
    <property type="match status" value="1"/>
</dbReference>
<dbReference type="RefSeq" id="WP_074788354.1">
    <property type="nucleotide sequence ID" value="NZ_FOBO01000037.1"/>
</dbReference>
<dbReference type="InterPro" id="IPR002104">
    <property type="entry name" value="Integrase_catalytic"/>
</dbReference>
<dbReference type="InterPro" id="IPR011010">
    <property type="entry name" value="DNA_brk_join_enz"/>
</dbReference>
<evidence type="ECO:0000259" key="7">
    <source>
        <dbReference type="PROSITE" id="PS51900"/>
    </source>
</evidence>
<name>A0A1H8JUB4_9RHOB</name>
<dbReference type="InterPro" id="IPR053876">
    <property type="entry name" value="Phage_int_M"/>
</dbReference>
<evidence type="ECO:0000256" key="3">
    <source>
        <dbReference type="ARBA" id="ARBA00023125"/>
    </source>
</evidence>
<evidence type="ECO:0000313" key="9">
    <source>
        <dbReference type="Proteomes" id="UP000182160"/>
    </source>
</evidence>
<organism evidence="8 9">
    <name type="scientific">Roseovarius tolerans</name>
    <dbReference type="NCBI Taxonomy" id="74031"/>
    <lineage>
        <taxon>Bacteria</taxon>
        <taxon>Pseudomonadati</taxon>
        <taxon>Pseudomonadota</taxon>
        <taxon>Alphaproteobacteria</taxon>
        <taxon>Rhodobacterales</taxon>
        <taxon>Roseobacteraceae</taxon>
        <taxon>Roseovarius</taxon>
    </lineage>
</organism>
<dbReference type="Gene3D" id="3.30.160.390">
    <property type="entry name" value="Integrase, DNA-binding domain"/>
    <property type="match status" value="1"/>
</dbReference>
<dbReference type="PROSITE" id="PS51898">
    <property type="entry name" value="TYR_RECOMBINASE"/>
    <property type="match status" value="1"/>
</dbReference>
<dbReference type="Gene3D" id="1.10.150.130">
    <property type="match status" value="1"/>
</dbReference>
<dbReference type="Pfam" id="PF13356">
    <property type="entry name" value="Arm-DNA-bind_3"/>
    <property type="match status" value="1"/>
</dbReference>
<dbReference type="InterPro" id="IPR044068">
    <property type="entry name" value="CB"/>
</dbReference>
<dbReference type="PANTHER" id="PTHR30629:SF2">
    <property type="entry name" value="PROPHAGE INTEGRASE INTS-RELATED"/>
    <property type="match status" value="1"/>
</dbReference>
<proteinExistence type="inferred from homology"/>
<keyword evidence="4" id="KW-0233">DNA recombination</keyword>
<gene>
    <name evidence="8" type="ORF">SAMN04488077_1375</name>
</gene>
<dbReference type="InterPro" id="IPR050808">
    <property type="entry name" value="Phage_Integrase"/>
</dbReference>
<evidence type="ECO:0000259" key="6">
    <source>
        <dbReference type="PROSITE" id="PS51898"/>
    </source>
</evidence>
<sequence length="432" mass="46908">MSSAITKPRAGKPLSAAFVRTVHEPGKYHDGGGLGLILRVEPSGSRRWVQRIVISGRRREIGLGTPPIVTLAAAREAALDNMRTVQAGNDPIALRRNARTFMTFATAAEHAIAAKSSEFRSDKHRKQWRSTLDTYALPILGKLPIGQVGTADVLRVLQPIWNEKTETASRLRGRIEAILSWATAAGHREGENAARWKGNLSEMLPKPQRVAKTVHHPALASSDVSAWYSALRGRDGVAARALEFLTLTAARSGEVRGMTWAEVDLTTGVWTVPADRMKASREHRVPLSAPAFSLLESMAVAPDADPTDCGRPVFSAPRGGVLSDMSLSAVMRRMQQAEIDVGCAGWLDRASGRPAVPHGLRSTFRDWTAECGYPRDMAEMALAHDVGSAVERAYRRSDMLERRRAMMSAWSDFLDGRADASDVVSFAAGGGV</sequence>
<dbReference type="InterPro" id="IPR025166">
    <property type="entry name" value="Integrase_DNA_bind_dom"/>
</dbReference>
<reference evidence="8 9" key="1">
    <citation type="submission" date="2016-10" db="EMBL/GenBank/DDBJ databases">
        <authorList>
            <person name="de Groot N.N."/>
        </authorList>
    </citation>
    <scope>NUCLEOTIDE SEQUENCE [LARGE SCALE GENOMIC DNA]</scope>
    <source>
        <strain evidence="8 9">DSM 11457</strain>
    </source>
</reference>
<dbReference type="Proteomes" id="UP000182160">
    <property type="component" value="Unassembled WGS sequence"/>
</dbReference>
<dbReference type="GO" id="GO:0003677">
    <property type="term" value="F:DNA binding"/>
    <property type="evidence" value="ECO:0007669"/>
    <property type="project" value="UniProtKB-UniRule"/>
</dbReference>
<dbReference type="InterPro" id="IPR038488">
    <property type="entry name" value="Integrase_DNA-bd_sf"/>
</dbReference>
<dbReference type="PANTHER" id="PTHR30629">
    <property type="entry name" value="PROPHAGE INTEGRASE"/>
    <property type="match status" value="1"/>
</dbReference>
<dbReference type="InterPro" id="IPR013762">
    <property type="entry name" value="Integrase-like_cat_sf"/>
</dbReference>
<feature type="domain" description="Tyr recombinase" evidence="6">
    <location>
        <begin position="214"/>
        <end position="407"/>
    </location>
</feature>
<evidence type="ECO:0000256" key="2">
    <source>
        <dbReference type="ARBA" id="ARBA00022908"/>
    </source>
</evidence>
<feature type="domain" description="Core-binding (CB)" evidence="7">
    <location>
        <begin position="102"/>
        <end position="183"/>
    </location>
</feature>
<dbReference type="Pfam" id="PF22022">
    <property type="entry name" value="Phage_int_M"/>
    <property type="match status" value="1"/>
</dbReference>
<dbReference type="GO" id="GO:0006310">
    <property type="term" value="P:DNA recombination"/>
    <property type="evidence" value="ECO:0007669"/>
    <property type="project" value="UniProtKB-KW"/>
</dbReference>
<comment type="similarity">
    <text evidence="1">Belongs to the 'phage' integrase family.</text>
</comment>
<dbReference type="InterPro" id="IPR010998">
    <property type="entry name" value="Integrase_recombinase_N"/>
</dbReference>
<dbReference type="PROSITE" id="PS51900">
    <property type="entry name" value="CB"/>
    <property type="match status" value="1"/>
</dbReference>
<protein>
    <submittedName>
        <fullName evidence="8">Integrase</fullName>
    </submittedName>
</protein>